<dbReference type="Pfam" id="PF07690">
    <property type="entry name" value="MFS_1"/>
    <property type="match status" value="1"/>
</dbReference>
<keyword evidence="3 6" id="KW-0812">Transmembrane</keyword>
<keyword evidence="5 6" id="KW-0472">Membrane</keyword>
<feature type="transmembrane region" description="Helical" evidence="6">
    <location>
        <begin position="68"/>
        <end position="88"/>
    </location>
</feature>
<dbReference type="EMBL" id="JH795865">
    <property type="protein sequence ID" value="EJU01202.1"/>
    <property type="molecule type" value="Genomic_DNA"/>
</dbReference>
<feature type="transmembrane region" description="Helical" evidence="6">
    <location>
        <begin position="298"/>
        <end position="319"/>
    </location>
</feature>
<reference evidence="7 8" key="1">
    <citation type="journal article" date="2012" name="Science">
        <title>The Paleozoic origin of enzymatic lignin decomposition reconstructed from 31 fungal genomes.</title>
        <authorList>
            <person name="Floudas D."/>
            <person name="Binder M."/>
            <person name="Riley R."/>
            <person name="Barry K."/>
            <person name="Blanchette R.A."/>
            <person name="Henrissat B."/>
            <person name="Martinez A.T."/>
            <person name="Otillar R."/>
            <person name="Spatafora J.W."/>
            <person name="Yadav J.S."/>
            <person name="Aerts A."/>
            <person name="Benoit I."/>
            <person name="Boyd A."/>
            <person name="Carlson A."/>
            <person name="Copeland A."/>
            <person name="Coutinho P.M."/>
            <person name="de Vries R.P."/>
            <person name="Ferreira P."/>
            <person name="Findley K."/>
            <person name="Foster B."/>
            <person name="Gaskell J."/>
            <person name="Glotzer D."/>
            <person name="Gorecki P."/>
            <person name="Heitman J."/>
            <person name="Hesse C."/>
            <person name="Hori C."/>
            <person name="Igarashi K."/>
            <person name="Jurgens J.A."/>
            <person name="Kallen N."/>
            <person name="Kersten P."/>
            <person name="Kohler A."/>
            <person name="Kuees U."/>
            <person name="Kumar T.K.A."/>
            <person name="Kuo A."/>
            <person name="LaButti K."/>
            <person name="Larrondo L.F."/>
            <person name="Lindquist E."/>
            <person name="Ling A."/>
            <person name="Lombard V."/>
            <person name="Lucas S."/>
            <person name="Lundell T."/>
            <person name="Martin R."/>
            <person name="McLaughlin D.J."/>
            <person name="Morgenstern I."/>
            <person name="Morin E."/>
            <person name="Murat C."/>
            <person name="Nagy L.G."/>
            <person name="Nolan M."/>
            <person name="Ohm R.A."/>
            <person name="Patyshakuliyeva A."/>
            <person name="Rokas A."/>
            <person name="Ruiz-Duenas F.J."/>
            <person name="Sabat G."/>
            <person name="Salamov A."/>
            <person name="Samejima M."/>
            <person name="Schmutz J."/>
            <person name="Slot J.C."/>
            <person name="St John F."/>
            <person name="Stenlid J."/>
            <person name="Sun H."/>
            <person name="Sun S."/>
            <person name="Syed K."/>
            <person name="Tsang A."/>
            <person name="Wiebenga A."/>
            <person name="Young D."/>
            <person name="Pisabarro A."/>
            <person name="Eastwood D.C."/>
            <person name="Martin F."/>
            <person name="Cullen D."/>
            <person name="Grigoriev I.V."/>
            <person name="Hibbett D.S."/>
        </authorList>
    </citation>
    <scope>NUCLEOTIDE SEQUENCE [LARGE SCALE GENOMIC DNA]</scope>
    <source>
        <strain evidence="7 8">DJM-731 SS1</strain>
    </source>
</reference>
<feature type="transmembrane region" description="Helical" evidence="6">
    <location>
        <begin position="163"/>
        <end position="183"/>
    </location>
</feature>
<evidence type="ECO:0000313" key="8">
    <source>
        <dbReference type="Proteomes" id="UP000030653"/>
    </source>
</evidence>
<gene>
    <name evidence="7" type="ORF">DACRYDRAFT_53284</name>
</gene>
<dbReference type="PANTHER" id="PTHR43791:SF36">
    <property type="entry name" value="TRANSPORTER, PUTATIVE (AFU_ORTHOLOGUE AFUA_6G08340)-RELATED"/>
    <property type="match status" value="1"/>
</dbReference>
<accession>M5G5Y6</accession>
<evidence type="ECO:0000256" key="3">
    <source>
        <dbReference type="ARBA" id="ARBA00022692"/>
    </source>
</evidence>
<keyword evidence="2" id="KW-0813">Transport</keyword>
<dbReference type="OMA" id="MIYYLSC"/>
<dbReference type="GeneID" id="63690222"/>
<dbReference type="OrthoDB" id="2985014at2759"/>
<feature type="transmembrane region" description="Helical" evidence="6">
    <location>
        <begin position="325"/>
        <end position="346"/>
    </location>
</feature>
<dbReference type="Proteomes" id="UP000030653">
    <property type="component" value="Unassembled WGS sequence"/>
</dbReference>
<keyword evidence="4 6" id="KW-1133">Transmembrane helix</keyword>
<feature type="transmembrane region" description="Helical" evidence="6">
    <location>
        <begin position="232"/>
        <end position="256"/>
    </location>
</feature>
<dbReference type="HOGENOM" id="CLU_001265_0_1_1"/>
<evidence type="ECO:0000256" key="1">
    <source>
        <dbReference type="ARBA" id="ARBA00004141"/>
    </source>
</evidence>
<evidence type="ECO:0000256" key="6">
    <source>
        <dbReference type="SAM" id="Phobius"/>
    </source>
</evidence>
<evidence type="ECO:0000256" key="4">
    <source>
        <dbReference type="ARBA" id="ARBA00022989"/>
    </source>
</evidence>
<evidence type="ECO:0000256" key="2">
    <source>
        <dbReference type="ARBA" id="ARBA00022448"/>
    </source>
</evidence>
<dbReference type="InterPro" id="IPR011701">
    <property type="entry name" value="MFS"/>
</dbReference>
<name>M5G5Y6_DACPD</name>
<dbReference type="SUPFAM" id="SSF103473">
    <property type="entry name" value="MFS general substrate transporter"/>
    <property type="match status" value="1"/>
</dbReference>
<dbReference type="Gene3D" id="1.20.1250.20">
    <property type="entry name" value="MFS general substrate transporter like domains"/>
    <property type="match status" value="2"/>
</dbReference>
<feature type="transmembrane region" description="Helical" evidence="6">
    <location>
        <begin position="100"/>
        <end position="120"/>
    </location>
</feature>
<dbReference type="STRING" id="1858805.M5G5Y6"/>
<evidence type="ECO:0000256" key="5">
    <source>
        <dbReference type="ARBA" id="ARBA00023136"/>
    </source>
</evidence>
<proteinExistence type="predicted"/>
<dbReference type="PANTHER" id="PTHR43791">
    <property type="entry name" value="PERMEASE-RELATED"/>
    <property type="match status" value="1"/>
</dbReference>
<dbReference type="GO" id="GO:0022857">
    <property type="term" value="F:transmembrane transporter activity"/>
    <property type="evidence" value="ECO:0007669"/>
    <property type="project" value="InterPro"/>
</dbReference>
<sequence>MIPLLMCMYVCGYLDRTNLGNARLQGLPQDVLGGDPTGQLFAWINSGFYFAYVFGQFPGVLGAKKAPLHLWLGGAAFGWGFVCAMQALAFNFASLFMCRIFIGIFEAMFSPNMCIYWTYFYTREEIGKRLGIWFSCANVAGAFGGLIAFGVQNIHGSIHNWRLLFIIEGIPAAFFGLVAMKVLPNRPEKTKYLNDDERKLAILRMSRGALKEEAGSLNWKHVRMAALDWKTYVAGTIYFGANCAAAALGAFLPTIIASMGYSAAQAQLLTVPPYTVGAVVLILTTFGSDHYQSRGIPMIFSTFIGGTGYLIMLCVESNIHVRYFATFLICISTYTTIGLCIAWFPYNMGSESKRAMGNAMYQAIGQCGSILGSNIYPLTQGPRYLTGFGVTCGFAYLSTILALILTVYCRMENKRRDKKYGYADRHAAVDVSELADHAPMFRYTP</sequence>
<feature type="transmembrane region" description="Helical" evidence="6">
    <location>
        <begin position="40"/>
        <end position="61"/>
    </location>
</feature>
<comment type="subcellular location">
    <subcellularLocation>
        <location evidence="1">Membrane</location>
        <topology evidence="1">Multi-pass membrane protein</topology>
    </subcellularLocation>
</comment>
<organism evidence="7 8">
    <name type="scientific">Dacryopinax primogenitus (strain DJM 731)</name>
    <name type="common">Brown rot fungus</name>
    <dbReference type="NCBI Taxonomy" id="1858805"/>
    <lineage>
        <taxon>Eukaryota</taxon>
        <taxon>Fungi</taxon>
        <taxon>Dikarya</taxon>
        <taxon>Basidiomycota</taxon>
        <taxon>Agaricomycotina</taxon>
        <taxon>Dacrymycetes</taxon>
        <taxon>Dacrymycetales</taxon>
        <taxon>Dacrymycetaceae</taxon>
        <taxon>Dacryopinax</taxon>
    </lineage>
</organism>
<dbReference type="FunFam" id="1.20.1250.20:FF:000013">
    <property type="entry name" value="MFS general substrate transporter"/>
    <property type="match status" value="1"/>
</dbReference>
<evidence type="ECO:0000313" key="7">
    <source>
        <dbReference type="EMBL" id="EJU01202.1"/>
    </source>
</evidence>
<dbReference type="RefSeq" id="XP_040628099.1">
    <property type="nucleotide sequence ID" value="XM_040775160.1"/>
</dbReference>
<feature type="transmembrane region" description="Helical" evidence="6">
    <location>
        <begin position="132"/>
        <end position="151"/>
    </location>
</feature>
<feature type="transmembrane region" description="Helical" evidence="6">
    <location>
        <begin position="384"/>
        <end position="409"/>
    </location>
</feature>
<keyword evidence="8" id="KW-1185">Reference proteome</keyword>
<dbReference type="GO" id="GO:0016020">
    <property type="term" value="C:membrane"/>
    <property type="evidence" value="ECO:0007669"/>
    <property type="project" value="UniProtKB-SubCell"/>
</dbReference>
<dbReference type="AlphaFoldDB" id="M5G5Y6"/>
<protein>
    <submittedName>
        <fullName evidence="7">MFS general substrate transporter</fullName>
    </submittedName>
</protein>
<dbReference type="InterPro" id="IPR036259">
    <property type="entry name" value="MFS_trans_sf"/>
</dbReference>